<dbReference type="EMBL" id="JADGJQ010000016">
    <property type="protein sequence ID" value="KAJ3180444.1"/>
    <property type="molecule type" value="Genomic_DNA"/>
</dbReference>
<dbReference type="AlphaFoldDB" id="A0AAD5XP14"/>
<sequence length="84" mass="9073">MTKWAATVTRAHIAYSRKRAEVMVDESVIIAGKLDEYPSLAMNLTTWTAFAADICAAVANADICILPALEHQNFGLSTASFGQL</sequence>
<proteinExistence type="predicted"/>
<gene>
    <name evidence="1" type="ORF">HDU87_001953</name>
</gene>
<evidence type="ECO:0000313" key="1">
    <source>
        <dbReference type="EMBL" id="KAJ3180444.1"/>
    </source>
</evidence>
<dbReference type="Proteomes" id="UP001212152">
    <property type="component" value="Unassembled WGS sequence"/>
</dbReference>
<comment type="caution">
    <text evidence="1">The sequence shown here is derived from an EMBL/GenBank/DDBJ whole genome shotgun (WGS) entry which is preliminary data.</text>
</comment>
<reference evidence="1" key="1">
    <citation type="submission" date="2020-05" db="EMBL/GenBank/DDBJ databases">
        <title>Phylogenomic resolution of chytrid fungi.</title>
        <authorList>
            <person name="Stajich J.E."/>
            <person name="Amses K."/>
            <person name="Simmons R."/>
            <person name="Seto K."/>
            <person name="Myers J."/>
            <person name="Bonds A."/>
            <person name="Quandt C.A."/>
            <person name="Barry K."/>
            <person name="Liu P."/>
            <person name="Grigoriev I."/>
            <person name="Longcore J.E."/>
            <person name="James T.Y."/>
        </authorList>
    </citation>
    <scope>NUCLEOTIDE SEQUENCE</scope>
    <source>
        <strain evidence="1">JEL0379</strain>
    </source>
</reference>
<keyword evidence="2" id="KW-1185">Reference proteome</keyword>
<organism evidence="1 2">
    <name type="scientific">Geranomyces variabilis</name>
    <dbReference type="NCBI Taxonomy" id="109894"/>
    <lineage>
        <taxon>Eukaryota</taxon>
        <taxon>Fungi</taxon>
        <taxon>Fungi incertae sedis</taxon>
        <taxon>Chytridiomycota</taxon>
        <taxon>Chytridiomycota incertae sedis</taxon>
        <taxon>Chytridiomycetes</taxon>
        <taxon>Spizellomycetales</taxon>
        <taxon>Powellomycetaceae</taxon>
        <taxon>Geranomyces</taxon>
    </lineage>
</organism>
<evidence type="ECO:0000313" key="2">
    <source>
        <dbReference type="Proteomes" id="UP001212152"/>
    </source>
</evidence>
<accession>A0AAD5XP14</accession>
<name>A0AAD5XP14_9FUNG</name>
<protein>
    <submittedName>
        <fullName evidence="1">Uncharacterized protein</fullName>
    </submittedName>
</protein>